<proteinExistence type="predicted"/>
<organism evidence="2">
    <name type="scientific">Rhizophora mucronata</name>
    <name type="common">Asiatic mangrove</name>
    <dbReference type="NCBI Taxonomy" id="61149"/>
    <lineage>
        <taxon>Eukaryota</taxon>
        <taxon>Viridiplantae</taxon>
        <taxon>Streptophyta</taxon>
        <taxon>Embryophyta</taxon>
        <taxon>Tracheophyta</taxon>
        <taxon>Spermatophyta</taxon>
        <taxon>Magnoliopsida</taxon>
        <taxon>eudicotyledons</taxon>
        <taxon>Gunneridae</taxon>
        <taxon>Pentapetalae</taxon>
        <taxon>rosids</taxon>
        <taxon>fabids</taxon>
        <taxon>Malpighiales</taxon>
        <taxon>Rhizophoraceae</taxon>
        <taxon>Rhizophora</taxon>
    </lineage>
</organism>
<feature type="transmembrane region" description="Helical" evidence="1">
    <location>
        <begin position="7"/>
        <end position="36"/>
    </location>
</feature>
<evidence type="ECO:0000256" key="1">
    <source>
        <dbReference type="SAM" id="Phobius"/>
    </source>
</evidence>
<dbReference type="AlphaFoldDB" id="A0A2P2P6C3"/>
<protein>
    <submittedName>
        <fullName evidence="2">Uncharacterized protein</fullName>
    </submittedName>
</protein>
<evidence type="ECO:0000313" key="2">
    <source>
        <dbReference type="EMBL" id="MBX50305.1"/>
    </source>
</evidence>
<keyword evidence="1" id="KW-0472">Membrane</keyword>
<reference evidence="2" key="1">
    <citation type="submission" date="2018-02" db="EMBL/GenBank/DDBJ databases">
        <title>Rhizophora mucronata_Transcriptome.</title>
        <authorList>
            <person name="Meera S.P."/>
            <person name="Sreeshan A."/>
            <person name="Augustine A."/>
        </authorList>
    </citation>
    <scope>NUCLEOTIDE SEQUENCE</scope>
    <source>
        <tissue evidence="2">Leaf</tissue>
    </source>
</reference>
<keyword evidence="1" id="KW-0812">Transmembrane</keyword>
<dbReference type="EMBL" id="GGEC01069821">
    <property type="protein sequence ID" value="MBX50305.1"/>
    <property type="molecule type" value="Transcribed_RNA"/>
</dbReference>
<keyword evidence="1" id="KW-1133">Transmembrane helix</keyword>
<sequence length="89" mass="10247">MGQPVKVLLISCLLIGLCVTPLSWLCSTMLCIALFLCHFDFQILCAWKWESRPLSIPRSQFYPIEIDHLELKSLLLGQLSFWRAPTFCC</sequence>
<accession>A0A2P2P6C3</accession>
<name>A0A2P2P6C3_RHIMU</name>